<organism evidence="7 8">
    <name type="scientific">Treponema maltophilum ATCC 51939</name>
    <dbReference type="NCBI Taxonomy" id="1125699"/>
    <lineage>
        <taxon>Bacteria</taxon>
        <taxon>Pseudomonadati</taxon>
        <taxon>Spirochaetota</taxon>
        <taxon>Spirochaetia</taxon>
        <taxon>Spirochaetales</taxon>
        <taxon>Treponemataceae</taxon>
        <taxon>Treponema</taxon>
    </lineage>
</organism>
<keyword evidence="3 6" id="KW-0812">Transmembrane</keyword>
<dbReference type="GO" id="GO:0005886">
    <property type="term" value="C:plasma membrane"/>
    <property type="evidence" value="ECO:0007669"/>
    <property type="project" value="UniProtKB-ARBA"/>
</dbReference>
<dbReference type="RefSeq" id="WP_016526442.1">
    <property type="nucleotide sequence ID" value="NZ_KE332518.1"/>
</dbReference>
<evidence type="ECO:0000256" key="2">
    <source>
        <dbReference type="ARBA" id="ARBA00022475"/>
    </source>
</evidence>
<keyword evidence="2" id="KW-1003">Cell membrane</keyword>
<evidence type="ECO:0000256" key="4">
    <source>
        <dbReference type="ARBA" id="ARBA00022989"/>
    </source>
</evidence>
<dbReference type="PANTHER" id="PTHR34857">
    <property type="entry name" value="SLL0384 PROTEIN"/>
    <property type="match status" value="1"/>
</dbReference>
<dbReference type="CDD" id="cd16914">
    <property type="entry name" value="EcfT"/>
    <property type="match status" value="1"/>
</dbReference>
<dbReference type="AlphaFoldDB" id="S3K0R3"/>
<evidence type="ECO:0000313" key="8">
    <source>
        <dbReference type="Proteomes" id="UP000014541"/>
    </source>
</evidence>
<dbReference type="PANTHER" id="PTHR34857:SF2">
    <property type="entry name" value="SLL0384 PROTEIN"/>
    <property type="match status" value="1"/>
</dbReference>
<dbReference type="EMBL" id="ATFF01000006">
    <property type="protein sequence ID" value="EPF31833.1"/>
    <property type="molecule type" value="Genomic_DNA"/>
</dbReference>
<dbReference type="InterPro" id="IPR051611">
    <property type="entry name" value="ECF_transporter_component"/>
</dbReference>
<sequence>MEMKNVEIKKSVLDPRTKLFMLLLCVIGAAAAPSLRYGAGLTALVGITGILCGYRRAALTGMAGYALLYVLTLLAADMTGTLKTTLLAAFALFHKVYPCGMMGALFIVSTKVNEFLSAMHKLRLPKKAVIPLAVMIRYFPAIGEDWRYIKDAMRMRDVSPTLIGFIKQPVMTVECIYVPLLTAASKTADELSVAALTRGIENPNPRTCLVRIQFGFADAAAAAVFLLYVAAGLIL</sequence>
<feature type="transmembrane region" description="Helical" evidence="6">
    <location>
        <begin position="86"/>
        <end position="108"/>
    </location>
</feature>
<keyword evidence="8" id="KW-1185">Reference proteome</keyword>
<dbReference type="eggNOG" id="COG0619">
    <property type="taxonomic scope" value="Bacteria"/>
</dbReference>
<name>S3K0R3_TREMA</name>
<evidence type="ECO:0008006" key="9">
    <source>
        <dbReference type="Google" id="ProtNLM"/>
    </source>
</evidence>
<protein>
    <recommendedName>
        <fullName evidence="9">Cobalt transport protein</fullName>
    </recommendedName>
</protein>
<accession>S3K0R3</accession>
<dbReference type="HOGENOM" id="CLU_076847_1_0_12"/>
<proteinExistence type="predicted"/>
<dbReference type="Pfam" id="PF02361">
    <property type="entry name" value="CbiQ"/>
    <property type="match status" value="1"/>
</dbReference>
<dbReference type="PATRIC" id="fig|1125699.3.peg.2208"/>
<comment type="caution">
    <text evidence="7">The sequence shown here is derived from an EMBL/GenBank/DDBJ whole genome shotgun (WGS) entry which is preliminary data.</text>
</comment>
<comment type="subcellular location">
    <subcellularLocation>
        <location evidence="1">Membrane</location>
        <topology evidence="1">Multi-pass membrane protein</topology>
    </subcellularLocation>
</comment>
<dbReference type="STRING" id="1125699.HMPREF9194_02188"/>
<reference evidence="7 8" key="1">
    <citation type="submission" date="2013-04" db="EMBL/GenBank/DDBJ databases">
        <title>The Genome Sequence of Treponema maltophilum ATCC 51939.</title>
        <authorList>
            <consortium name="The Broad Institute Genomics Platform"/>
            <person name="Earl A."/>
            <person name="Ward D."/>
            <person name="Feldgarden M."/>
            <person name="Gevers D."/>
            <person name="Leonetti C."/>
            <person name="Blanton J.M."/>
            <person name="Dewhirst F.E."/>
            <person name="Izard J."/>
            <person name="Walker B."/>
            <person name="Young S."/>
            <person name="Zeng Q."/>
            <person name="Gargeya S."/>
            <person name="Fitzgerald M."/>
            <person name="Haas B."/>
            <person name="Abouelleil A."/>
            <person name="Allen A.W."/>
            <person name="Alvarado L."/>
            <person name="Arachchi H.M."/>
            <person name="Berlin A.M."/>
            <person name="Chapman S.B."/>
            <person name="Gainer-Dewar J."/>
            <person name="Goldberg J."/>
            <person name="Griggs A."/>
            <person name="Gujja S."/>
            <person name="Hansen M."/>
            <person name="Howarth C."/>
            <person name="Imamovic A."/>
            <person name="Ireland A."/>
            <person name="Larimer J."/>
            <person name="McCowan C."/>
            <person name="Murphy C."/>
            <person name="Pearson M."/>
            <person name="Poon T.W."/>
            <person name="Priest M."/>
            <person name="Roberts A."/>
            <person name="Saif S."/>
            <person name="Shea T."/>
            <person name="Sisk P."/>
            <person name="Sykes S."/>
            <person name="Wortman J."/>
            <person name="Nusbaum C."/>
            <person name="Birren B."/>
        </authorList>
    </citation>
    <scope>NUCLEOTIDE SEQUENCE [LARGE SCALE GENOMIC DNA]</scope>
    <source>
        <strain evidence="7 8">ATCC 51939</strain>
    </source>
</reference>
<dbReference type="InterPro" id="IPR003339">
    <property type="entry name" value="ABC/ECF_trnsptr_transmembrane"/>
</dbReference>
<feature type="transmembrane region" description="Helical" evidence="6">
    <location>
        <begin position="214"/>
        <end position="234"/>
    </location>
</feature>
<evidence type="ECO:0000256" key="3">
    <source>
        <dbReference type="ARBA" id="ARBA00022692"/>
    </source>
</evidence>
<evidence type="ECO:0000313" key="7">
    <source>
        <dbReference type="EMBL" id="EPF31833.1"/>
    </source>
</evidence>
<feature type="transmembrane region" description="Helical" evidence="6">
    <location>
        <begin position="54"/>
        <end position="74"/>
    </location>
</feature>
<evidence type="ECO:0000256" key="5">
    <source>
        <dbReference type="ARBA" id="ARBA00023136"/>
    </source>
</evidence>
<evidence type="ECO:0000256" key="6">
    <source>
        <dbReference type="SAM" id="Phobius"/>
    </source>
</evidence>
<keyword evidence="5 6" id="KW-0472">Membrane</keyword>
<gene>
    <name evidence="7" type="ORF">HMPREF9194_02188</name>
</gene>
<dbReference type="Proteomes" id="UP000014541">
    <property type="component" value="Unassembled WGS sequence"/>
</dbReference>
<feature type="transmembrane region" description="Helical" evidence="6">
    <location>
        <begin position="128"/>
        <end position="146"/>
    </location>
</feature>
<keyword evidence="4 6" id="KW-1133">Transmembrane helix</keyword>
<evidence type="ECO:0000256" key="1">
    <source>
        <dbReference type="ARBA" id="ARBA00004141"/>
    </source>
</evidence>